<evidence type="ECO:0000313" key="2">
    <source>
        <dbReference type="EMBL" id="KAK8124030.1"/>
    </source>
</evidence>
<organism evidence="2 3">
    <name type="scientific">Apiospora kogelbergensis</name>
    <dbReference type="NCBI Taxonomy" id="1337665"/>
    <lineage>
        <taxon>Eukaryota</taxon>
        <taxon>Fungi</taxon>
        <taxon>Dikarya</taxon>
        <taxon>Ascomycota</taxon>
        <taxon>Pezizomycotina</taxon>
        <taxon>Sordariomycetes</taxon>
        <taxon>Xylariomycetidae</taxon>
        <taxon>Amphisphaeriales</taxon>
        <taxon>Apiosporaceae</taxon>
        <taxon>Apiospora</taxon>
    </lineage>
</organism>
<evidence type="ECO:0000256" key="1">
    <source>
        <dbReference type="SAM" id="MobiDB-lite"/>
    </source>
</evidence>
<evidence type="ECO:0000313" key="3">
    <source>
        <dbReference type="Proteomes" id="UP001392437"/>
    </source>
</evidence>
<keyword evidence="3" id="KW-1185">Reference proteome</keyword>
<reference evidence="2 3" key="1">
    <citation type="submission" date="2023-01" db="EMBL/GenBank/DDBJ databases">
        <title>Analysis of 21 Apiospora genomes using comparative genomics revels a genus with tremendous synthesis potential of carbohydrate active enzymes and secondary metabolites.</title>
        <authorList>
            <person name="Sorensen T."/>
        </authorList>
    </citation>
    <scope>NUCLEOTIDE SEQUENCE [LARGE SCALE GENOMIC DNA]</scope>
    <source>
        <strain evidence="2 3">CBS 117206</strain>
    </source>
</reference>
<feature type="region of interest" description="Disordered" evidence="1">
    <location>
        <begin position="28"/>
        <end position="113"/>
    </location>
</feature>
<evidence type="ECO:0008006" key="4">
    <source>
        <dbReference type="Google" id="ProtNLM"/>
    </source>
</evidence>
<sequence length="275" mass="31403">MSREGWEHDDRGRAMYRNERGVIVLVREKNFREHQHKPSLGGDTLPEVVDGRHRPYPGAPQSFPPRSQPSYLTEKLASGRNEPHFDDTASQQSARPNVDFPARKPNVAGVTRPNASTDVFRDAKRAWGREGPSTSSYDKDYLAYKAASQVDTQTGGEYDKFRRTYEQNMPRDIKNNKDKYGGKPAATPQWHQEGYEKASNAVQAAAAHAKGREDYGKNYIGYHEHSYHKGHQIATEMPRKREADFIKSMGDHTYESLQDQINRTSREKAPREARK</sequence>
<comment type="caution">
    <text evidence="2">The sequence shown here is derived from an EMBL/GenBank/DDBJ whole genome shotgun (WGS) entry which is preliminary data.</text>
</comment>
<dbReference type="EMBL" id="JAQQWP010000003">
    <property type="protein sequence ID" value="KAK8124030.1"/>
    <property type="molecule type" value="Genomic_DNA"/>
</dbReference>
<protein>
    <recommendedName>
        <fullName evidence="4">HNH/ENDO VII superfamily nuclease with conserved GHE residues</fullName>
    </recommendedName>
</protein>
<feature type="compositionally biased region" description="Basic and acidic residues" evidence="1">
    <location>
        <begin position="264"/>
        <end position="275"/>
    </location>
</feature>
<dbReference type="Proteomes" id="UP001392437">
    <property type="component" value="Unassembled WGS sequence"/>
</dbReference>
<proteinExistence type="predicted"/>
<name>A0AAW0R543_9PEZI</name>
<dbReference type="AlphaFoldDB" id="A0AAW0R543"/>
<gene>
    <name evidence="2" type="ORF">PG999_003948</name>
</gene>
<feature type="region of interest" description="Disordered" evidence="1">
    <location>
        <begin position="249"/>
        <end position="275"/>
    </location>
</feature>
<accession>A0AAW0R543</accession>